<keyword evidence="4" id="KW-0675">Receptor</keyword>
<dbReference type="OrthoDB" id="6077854at2759"/>
<dbReference type="GO" id="GO:0005886">
    <property type="term" value="C:plasma membrane"/>
    <property type="evidence" value="ECO:0007669"/>
    <property type="project" value="TreeGrafter"/>
</dbReference>
<dbReference type="PANTHER" id="PTHR24416">
    <property type="entry name" value="TYROSINE-PROTEIN KINASE RECEPTOR"/>
    <property type="match status" value="1"/>
</dbReference>
<dbReference type="PROSITE" id="PS00107">
    <property type="entry name" value="PROTEIN_KINASE_ATP"/>
    <property type="match status" value="1"/>
</dbReference>
<comment type="subcellular location">
    <subcellularLocation>
        <location evidence="1">Membrane</location>
        <topology evidence="1">Single-pass membrane protein</topology>
    </subcellularLocation>
</comment>
<dbReference type="Gene3D" id="1.10.510.10">
    <property type="entry name" value="Transferase(Phosphotransferase) domain 1"/>
    <property type="match status" value="1"/>
</dbReference>
<dbReference type="GO" id="GO:0004714">
    <property type="term" value="F:transmembrane receptor protein tyrosine kinase activity"/>
    <property type="evidence" value="ECO:0007669"/>
    <property type="project" value="TreeGrafter"/>
</dbReference>
<keyword evidence="5" id="KW-1185">Reference proteome</keyword>
<dbReference type="InterPro" id="IPR011009">
    <property type="entry name" value="Kinase-like_dom_sf"/>
</dbReference>
<dbReference type="Gene3D" id="3.30.200.20">
    <property type="entry name" value="Phosphorylase Kinase, domain 1"/>
    <property type="match status" value="1"/>
</dbReference>
<comment type="caution">
    <text evidence="4">The sequence shown here is derived from an EMBL/GenBank/DDBJ whole genome shotgun (WGS) entry which is preliminary data.</text>
</comment>
<gene>
    <name evidence="4" type="ORF">Ocin01_01239</name>
</gene>
<evidence type="ECO:0000313" key="4">
    <source>
        <dbReference type="EMBL" id="ODN05393.1"/>
    </source>
</evidence>
<dbReference type="OMA" id="FACTIWE"/>
<name>A0A1D2NJE0_ORCCI</name>
<dbReference type="GO" id="GO:0007169">
    <property type="term" value="P:cell surface receptor protein tyrosine kinase signaling pathway"/>
    <property type="evidence" value="ECO:0007669"/>
    <property type="project" value="TreeGrafter"/>
</dbReference>
<dbReference type="GO" id="GO:0005524">
    <property type="term" value="F:ATP binding"/>
    <property type="evidence" value="ECO:0007669"/>
    <property type="project" value="UniProtKB-UniRule"/>
</dbReference>
<organism evidence="4 5">
    <name type="scientific">Orchesella cincta</name>
    <name type="common">Springtail</name>
    <name type="synonym">Podura cincta</name>
    <dbReference type="NCBI Taxonomy" id="48709"/>
    <lineage>
        <taxon>Eukaryota</taxon>
        <taxon>Metazoa</taxon>
        <taxon>Ecdysozoa</taxon>
        <taxon>Arthropoda</taxon>
        <taxon>Hexapoda</taxon>
        <taxon>Collembola</taxon>
        <taxon>Entomobryomorpha</taxon>
        <taxon>Entomobryoidea</taxon>
        <taxon>Orchesellidae</taxon>
        <taxon>Orchesellinae</taxon>
        <taxon>Orchesella</taxon>
    </lineage>
</organism>
<evidence type="ECO:0000259" key="3">
    <source>
        <dbReference type="PROSITE" id="PS50011"/>
    </source>
</evidence>
<dbReference type="InterPro" id="IPR050122">
    <property type="entry name" value="RTK"/>
</dbReference>
<dbReference type="Proteomes" id="UP000094527">
    <property type="component" value="Unassembled WGS sequence"/>
</dbReference>
<keyword evidence="2" id="KW-0547">Nucleotide-binding</keyword>
<dbReference type="InterPro" id="IPR017441">
    <property type="entry name" value="Protein_kinase_ATP_BS"/>
</dbReference>
<dbReference type="Pfam" id="PF07714">
    <property type="entry name" value="PK_Tyr_Ser-Thr"/>
    <property type="match status" value="2"/>
</dbReference>
<reference evidence="4 5" key="1">
    <citation type="journal article" date="2016" name="Genome Biol. Evol.">
        <title>Gene Family Evolution Reflects Adaptation to Soil Environmental Stressors in the Genome of the Collembolan Orchesella cincta.</title>
        <authorList>
            <person name="Faddeeva-Vakhrusheva A."/>
            <person name="Derks M.F."/>
            <person name="Anvar S.Y."/>
            <person name="Agamennone V."/>
            <person name="Suring W."/>
            <person name="Smit S."/>
            <person name="van Straalen N.M."/>
            <person name="Roelofs D."/>
        </authorList>
    </citation>
    <scope>NUCLEOTIDE SEQUENCE [LARGE SCALE GENOMIC DNA]</scope>
    <source>
        <tissue evidence="4">Mixed pool</tissue>
    </source>
</reference>
<feature type="domain" description="Protein kinase" evidence="3">
    <location>
        <begin position="10"/>
        <end position="214"/>
    </location>
</feature>
<dbReference type="GO" id="GO:0043235">
    <property type="term" value="C:receptor complex"/>
    <property type="evidence" value="ECO:0007669"/>
    <property type="project" value="TreeGrafter"/>
</dbReference>
<dbReference type="EMBL" id="LJIJ01000023">
    <property type="protein sequence ID" value="ODN05393.1"/>
    <property type="molecule type" value="Genomic_DNA"/>
</dbReference>
<evidence type="ECO:0000256" key="1">
    <source>
        <dbReference type="ARBA" id="ARBA00004167"/>
    </source>
</evidence>
<dbReference type="InterPro" id="IPR001245">
    <property type="entry name" value="Ser-Thr/Tyr_kinase_cat_dom"/>
</dbReference>
<sequence>MIVLCLTFIADEAKPLGVGTFGSVYKAVLTKGGESSIVAVKSVQNGRDASYFKSLLEEFSVSAYLGTHSNVVKFVGTCTELLAQRKLYLVMEFCAFGSMDEFLKAKRSLFTSFVENGCWCGEPGYRSDSWSFACTIWEIFSLAEIPFIGCTWDKAFVDSLKSGELRLERPSQATHELYALMMQCWSVEPHMRPCFSRMSLQLGEMVLKYSTAKI</sequence>
<dbReference type="InterPro" id="IPR000719">
    <property type="entry name" value="Prot_kinase_dom"/>
</dbReference>
<dbReference type="STRING" id="48709.A0A1D2NJE0"/>
<dbReference type="PANTHER" id="PTHR24416:SF611">
    <property type="entry name" value="TYROSINE-PROTEIN KINASE TRANSMEMBRANE RECEPTOR ROR"/>
    <property type="match status" value="1"/>
</dbReference>
<evidence type="ECO:0000256" key="2">
    <source>
        <dbReference type="PROSITE-ProRule" id="PRU10141"/>
    </source>
</evidence>
<protein>
    <submittedName>
        <fullName evidence="4">Platelet-derived growth factor receptor alpha</fullName>
    </submittedName>
</protein>
<keyword evidence="2" id="KW-0067">ATP-binding</keyword>
<feature type="binding site" evidence="2">
    <location>
        <position position="41"/>
    </location>
    <ligand>
        <name>ATP</name>
        <dbReference type="ChEBI" id="CHEBI:30616"/>
    </ligand>
</feature>
<proteinExistence type="predicted"/>
<dbReference type="PROSITE" id="PS50011">
    <property type="entry name" value="PROTEIN_KINASE_DOM"/>
    <property type="match status" value="1"/>
</dbReference>
<dbReference type="AlphaFoldDB" id="A0A1D2NJE0"/>
<evidence type="ECO:0000313" key="5">
    <source>
        <dbReference type="Proteomes" id="UP000094527"/>
    </source>
</evidence>
<dbReference type="SUPFAM" id="SSF56112">
    <property type="entry name" value="Protein kinase-like (PK-like)"/>
    <property type="match status" value="1"/>
</dbReference>
<accession>A0A1D2NJE0</accession>